<gene>
    <name evidence="2" type="ORF">J2W88_003940</name>
    <name evidence="3" type="ORF">J2W93_002189</name>
</gene>
<dbReference type="PROSITE" id="PS51199">
    <property type="entry name" value="SF4_HELICASE"/>
    <property type="match status" value="1"/>
</dbReference>
<name>A0AAJ2BVQ6_ACIDE</name>
<dbReference type="GO" id="GO:0043139">
    <property type="term" value="F:5'-3' DNA helicase activity"/>
    <property type="evidence" value="ECO:0007669"/>
    <property type="project" value="InterPro"/>
</dbReference>
<dbReference type="Pfam" id="PF03796">
    <property type="entry name" value="DnaB_C"/>
    <property type="match status" value="1"/>
</dbReference>
<dbReference type="Proteomes" id="UP001249076">
    <property type="component" value="Unassembled WGS sequence"/>
</dbReference>
<feature type="domain" description="SF4 helicase" evidence="1">
    <location>
        <begin position="38"/>
        <end position="309"/>
    </location>
</feature>
<evidence type="ECO:0000313" key="5">
    <source>
        <dbReference type="Proteomes" id="UP001253458"/>
    </source>
</evidence>
<dbReference type="GO" id="GO:0006260">
    <property type="term" value="P:DNA replication"/>
    <property type="evidence" value="ECO:0007669"/>
    <property type="project" value="InterPro"/>
</dbReference>
<dbReference type="InterPro" id="IPR027417">
    <property type="entry name" value="P-loop_NTPase"/>
</dbReference>
<dbReference type="SUPFAM" id="SSF52540">
    <property type="entry name" value="P-loop containing nucleoside triphosphate hydrolases"/>
    <property type="match status" value="1"/>
</dbReference>
<comment type="caution">
    <text evidence="2">The sequence shown here is derived from an EMBL/GenBank/DDBJ whole genome shotgun (WGS) entry which is preliminary data.</text>
</comment>
<dbReference type="InterPro" id="IPR007694">
    <property type="entry name" value="DNA_helicase_DnaB-like_C"/>
</dbReference>
<dbReference type="PANTHER" id="PTHR12873:SF0">
    <property type="entry name" value="TWINKLE MTDNA HELICASE"/>
    <property type="match status" value="1"/>
</dbReference>
<dbReference type="GO" id="GO:0016787">
    <property type="term" value="F:hydrolase activity"/>
    <property type="evidence" value="ECO:0007669"/>
    <property type="project" value="UniProtKB-KW"/>
</dbReference>
<protein>
    <submittedName>
        <fullName evidence="2">Twinkle protein</fullName>
        <ecNumber evidence="2">3.6.4.12</ecNumber>
    </submittedName>
</protein>
<evidence type="ECO:0000259" key="1">
    <source>
        <dbReference type="PROSITE" id="PS51199"/>
    </source>
</evidence>
<dbReference type="RefSeq" id="WP_209818770.1">
    <property type="nucleotide sequence ID" value="NZ_JAVDTL010000006.1"/>
</dbReference>
<dbReference type="GO" id="GO:0005524">
    <property type="term" value="F:ATP binding"/>
    <property type="evidence" value="ECO:0007669"/>
    <property type="project" value="InterPro"/>
</dbReference>
<dbReference type="EMBL" id="JAVDTS010000003">
    <property type="protein sequence ID" value="MDR6837351.1"/>
    <property type="molecule type" value="Genomic_DNA"/>
</dbReference>
<dbReference type="GO" id="GO:0003697">
    <property type="term" value="F:single-stranded DNA binding"/>
    <property type="evidence" value="ECO:0007669"/>
    <property type="project" value="InterPro"/>
</dbReference>
<reference evidence="2 4" key="1">
    <citation type="submission" date="2023-07" db="EMBL/GenBank/DDBJ databases">
        <title>Sorghum-associated microbial communities from plants grown in Nebraska, USA.</title>
        <authorList>
            <person name="Schachtman D."/>
        </authorList>
    </citation>
    <scope>NUCLEOTIDE SEQUENCE</scope>
    <source>
        <strain evidence="3 4">BE105</strain>
        <strain evidence="2">BE69</strain>
    </source>
</reference>
<dbReference type="InterPro" id="IPR027032">
    <property type="entry name" value="Twinkle-like"/>
</dbReference>
<sequence length="322" mass="36765">MHFIDDNIDFEAYERETDAQANVKPASIWMDELIFKLQNPDRTKKVLLPWEQTHGLFAFRPGEVTLWAGQNGHGKTQIVSQVVLSLMGQDEKVVVGSFEMKPGTTLAMMCRMYAGTNPFGPAYQSDAGVQALTDLYKEFGEWTDNRLWVYDRQGTVSANQVLGMARYCAKELGVTHIVIDSLMKCVMGEDDYNGQKSFVDELTALARDNMVHVHLIHHLRKPSKETDIPDKHDTKGSGAITDLVDNLMLVWRNKGKEDDVKAKGRTSTRKDEHDAAILCRKQRNGEDEPTIRLWFDRDSKQFKGDPNDPLMYFRNWPHRETA</sequence>
<keyword evidence="2" id="KW-0378">Hydrolase</keyword>
<proteinExistence type="predicted"/>
<dbReference type="Proteomes" id="UP001253458">
    <property type="component" value="Unassembled WGS sequence"/>
</dbReference>
<dbReference type="AlphaFoldDB" id="A0AAJ2BVQ6"/>
<dbReference type="PANTHER" id="PTHR12873">
    <property type="entry name" value="T7-LIKE MITOCHONDRIAL DNA HELICASE"/>
    <property type="match status" value="1"/>
</dbReference>
<accession>A0AAJ2BVQ6</accession>
<evidence type="ECO:0000313" key="2">
    <source>
        <dbReference type="EMBL" id="MDR6768636.1"/>
    </source>
</evidence>
<dbReference type="EMBL" id="JAVDTL010000006">
    <property type="protein sequence ID" value="MDR6768636.1"/>
    <property type="molecule type" value="Genomic_DNA"/>
</dbReference>
<organism evidence="2 5">
    <name type="scientific">Acidovorax delafieldii</name>
    <name type="common">Pseudomonas delafieldii</name>
    <dbReference type="NCBI Taxonomy" id="47920"/>
    <lineage>
        <taxon>Bacteria</taxon>
        <taxon>Pseudomonadati</taxon>
        <taxon>Pseudomonadota</taxon>
        <taxon>Betaproteobacteria</taxon>
        <taxon>Burkholderiales</taxon>
        <taxon>Comamonadaceae</taxon>
        <taxon>Acidovorax</taxon>
    </lineage>
</organism>
<keyword evidence="4" id="KW-1185">Reference proteome</keyword>
<evidence type="ECO:0000313" key="4">
    <source>
        <dbReference type="Proteomes" id="UP001249076"/>
    </source>
</evidence>
<evidence type="ECO:0000313" key="3">
    <source>
        <dbReference type="EMBL" id="MDR6837351.1"/>
    </source>
</evidence>
<dbReference type="Gene3D" id="3.40.50.300">
    <property type="entry name" value="P-loop containing nucleotide triphosphate hydrolases"/>
    <property type="match status" value="1"/>
</dbReference>
<dbReference type="EC" id="3.6.4.12" evidence="2"/>